<organism evidence="1 2">
    <name type="scientific">Vagococcus allomyrinae</name>
    <dbReference type="NCBI Taxonomy" id="2794353"/>
    <lineage>
        <taxon>Bacteria</taxon>
        <taxon>Bacillati</taxon>
        <taxon>Bacillota</taxon>
        <taxon>Bacilli</taxon>
        <taxon>Lactobacillales</taxon>
        <taxon>Enterococcaceae</taxon>
        <taxon>Vagococcus</taxon>
    </lineage>
</organism>
<keyword evidence="2" id="KW-1185">Reference proteome</keyword>
<protein>
    <submittedName>
        <fullName evidence="1">Recombinase family protein</fullName>
    </submittedName>
</protein>
<evidence type="ECO:0000313" key="1">
    <source>
        <dbReference type="EMBL" id="MBP1040127.1"/>
    </source>
</evidence>
<comment type="caution">
    <text evidence="1">The sequence shown here is derived from an EMBL/GenBank/DDBJ whole genome shotgun (WGS) entry which is preliminary data.</text>
</comment>
<dbReference type="Gene3D" id="3.40.50.1390">
    <property type="entry name" value="Resolvase, N-terminal catalytic domain"/>
    <property type="match status" value="1"/>
</dbReference>
<dbReference type="EMBL" id="JAEEGA010000002">
    <property type="protein sequence ID" value="MBP1040127.1"/>
    <property type="molecule type" value="Genomic_DNA"/>
</dbReference>
<accession>A0A940P8Y4</accession>
<proteinExistence type="predicted"/>
<dbReference type="SUPFAM" id="SSF53041">
    <property type="entry name" value="Resolvase-like"/>
    <property type="match status" value="1"/>
</dbReference>
<evidence type="ECO:0000313" key="2">
    <source>
        <dbReference type="Proteomes" id="UP000674938"/>
    </source>
</evidence>
<dbReference type="RefSeq" id="WP_209525021.1">
    <property type="nucleotide sequence ID" value="NZ_JAEEGA010000002.1"/>
</dbReference>
<dbReference type="GO" id="GO:0003677">
    <property type="term" value="F:DNA binding"/>
    <property type="evidence" value="ECO:0007669"/>
    <property type="project" value="InterPro"/>
</dbReference>
<dbReference type="InterPro" id="IPR036162">
    <property type="entry name" value="Resolvase-like_N_sf"/>
</dbReference>
<dbReference type="Proteomes" id="UP000674938">
    <property type="component" value="Unassembled WGS sequence"/>
</dbReference>
<gene>
    <name evidence="1" type="ORF">I6N95_03790</name>
</gene>
<dbReference type="AlphaFoldDB" id="A0A940P8Y4"/>
<reference evidence="1" key="1">
    <citation type="submission" date="2020-12" db="EMBL/GenBank/DDBJ databases">
        <title>Vagococcus allomyrinae sp. nov. and Enterococcus lavae sp. nov., isolated from the larvae of Allomyrina dichotoma.</title>
        <authorList>
            <person name="Lee S.D."/>
        </authorList>
    </citation>
    <scope>NUCLEOTIDE SEQUENCE</scope>
    <source>
        <strain evidence="1">BWB3-3</strain>
    </source>
</reference>
<sequence length="104" mass="12018">MAIYGYVRRRQPLPTNDQLKIVSDYHCEELFIESANLKKHDAFDQLLTKLQPKDRVIIASLQVFGNDAVSTSRALAQLRQKEVQVISWSTQLHLNYYKRTAGLL</sequence>
<name>A0A940P8Y4_9ENTE</name>
<dbReference type="GO" id="GO:0000150">
    <property type="term" value="F:DNA strand exchange activity"/>
    <property type="evidence" value="ECO:0007669"/>
    <property type="project" value="InterPro"/>
</dbReference>